<evidence type="ECO:0000313" key="3">
    <source>
        <dbReference type="EMBL" id="SFC31416.1"/>
    </source>
</evidence>
<evidence type="ECO:0008006" key="5">
    <source>
        <dbReference type="Google" id="ProtNLM"/>
    </source>
</evidence>
<reference evidence="3 4" key="1">
    <citation type="submission" date="2016-10" db="EMBL/GenBank/DDBJ databases">
        <authorList>
            <person name="de Groot N.N."/>
        </authorList>
    </citation>
    <scope>NUCLEOTIDE SEQUENCE [LARGE SCALE GENOMIC DNA]</scope>
    <source>
        <strain evidence="3 4">DSM 6059</strain>
    </source>
</reference>
<feature type="signal peptide" evidence="2">
    <location>
        <begin position="1"/>
        <end position="20"/>
    </location>
</feature>
<evidence type="ECO:0000256" key="2">
    <source>
        <dbReference type="SAM" id="SignalP"/>
    </source>
</evidence>
<organism evidence="3 4">
    <name type="scientific">Pseudoalteromonas denitrificans DSM 6059</name>
    <dbReference type="NCBI Taxonomy" id="1123010"/>
    <lineage>
        <taxon>Bacteria</taxon>
        <taxon>Pseudomonadati</taxon>
        <taxon>Pseudomonadota</taxon>
        <taxon>Gammaproteobacteria</taxon>
        <taxon>Alteromonadales</taxon>
        <taxon>Pseudoalteromonadaceae</taxon>
        <taxon>Pseudoalteromonas</taxon>
    </lineage>
</organism>
<dbReference type="EMBL" id="FOLO01000007">
    <property type="protein sequence ID" value="SFC31416.1"/>
    <property type="molecule type" value="Genomic_DNA"/>
</dbReference>
<dbReference type="OrthoDB" id="6064646at2"/>
<feature type="chain" id="PRO_5011772840" description="Adhesin domain-containing protein" evidence="2">
    <location>
        <begin position="21"/>
        <end position="308"/>
    </location>
</feature>
<feature type="compositionally biased region" description="Basic and acidic residues" evidence="1">
    <location>
        <begin position="290"/>
        <end position="299"/>
    </location>
</feature>
<gene>
    <name evidence="3" type="ORF">SAMN02745724_01385</name>
</gene>
<evidence type="ECO:0000256" key="1">
    <source>
        <dbReference type="SAM" id="MobiDB-lite"/>
    </source>
</evidence>
<dbReference type="STRING" id="1123010.SAMN02745724_01385"/>
<keyword evidence="2" id="KW-0732">Signal</keyword>
<protein>
    <recommendedName>
        <fullName evidence="5">Adhesin domain-containing protein</fullName>
    </recommendedName>
</protein>
<keyword evidence="4" id="KW-1185">Reference proteome</keyword>
<dbReference type="RefSeq" id="WP_091982199.1">
    <property type="nucleotide sequence ID" value="NZ_FOLO01000007.1"/>
</dbReference>
<dbReference type="Proteomes" id="UP000198862">
    <property type="component" value="Unassembled WGS sequence"/>
</dbReference>
<sequence>MKKYISIGCFLSFISLLCSACTTAEPKNKYQLNDVVIENYTWMGKIPAKKKVVVTNFYGNISSRLRSEKKIGISATIQKIGLKPAIPSFDIKEENGITKITVNYPQGQKDKAGNLTGRVDIAIAVPEYVAVEMETSFGDIGAKKHFSSLSAKTQNGNITLGSVGELNAYSDTGDITLDMYNIIWKGNQKVHTKQGNIKLVIAQQAALEVLISGKTISHNLTDFKIPLTQTQDTLNFKLNQAHSNAHIAAPKGIVELEIITKPHGGYVALPGEFSGDIRNLPKAKPWKPGDPIREQEDKGRRKKQSGKS</sequence>
<evidence type="ECO:0000313" key="4">
    <source>
        <dbReference type="Proteomes" id="UP000198862"/>
    </source>
</evidence>
<accession>A0A1I1I5H2</accession>
<name>A0A1I1I5H2_9GAMM</name>
<proteinExistence type="predicted"/>
<feature type="region of interest" description="Disordered" evidence="1">
    <location>
        <begin position="276"/>
        <end position="308"/>
    </location>
</feature>
<dbReference type="AlphaFoldDB" id="A0A1I1I5H2"/>